<protein>
    <submittedName>
        <fullName evidence="1">Uncharacterized protein</fullName>
    </submittedName>
</protein>
<evidence type="ECO:0000313" key="2">
    <source>
        <dbReference type="Proteomes" id="UP000821845"/>
    </source>
</evidence>
<evidence type="ECO:0000313" key="1">
    <source>
        <dbReference type="EMBL" id="KAH6938160.1"/>
    </source>
</evidence>
<name>A0ACB7SU75_HYAAI</name>
<proteinExistence type="predicted"/>
<sequence>MSLLDFRLAVAEALCASPKRKRLESNNKNVQPNHSTERSPGAAKMPGVDKRLDSYDHWPSMYKLIKARISKTDVGFWERGFGRYREVHLFYFFLIEPYTAARSSARKSTVFAMAKRRPCPVLGCRVADWTADLTRHRLPQDDGLRTV</sequence>
<comment type="caution">
    <text evidence="1">The sequence shown here is derived from an EMBL/GenBank/DDBJ whole genome shotgun (WGS) entry which is preliminary data.</text>
</comment>
<gene>
    <name evidence="1" type="ORF">HPB50_007323</name>
</gene>
<keyword evidence="2" id="KW-1185">Reference proteome</keyword>
<dbReference type="EMBL" id="CM023482">
    <property type="protein sequence ID" value="KAH6938160.1"/>
    <property type="molecule type" value="Genomic_DNA"/>
</dbReference>
<reference evidence="1" key="1">
    <citation type="submission" date="2020-05" db="EMBL/GenBank/DDBJ databases">
        <title>Large-scale comparative analyses of tick genomes elucidate their genetic diversity and vector capacities.</title>
        <authorList>
            <person name="Jia N."/>
            <person name="Wang J."/>
            <person name="Shi W."/>
            <person name="Du L."/>
            <person name="Sun Y."/>
            <person name="Zhan W."/>
            <person name="Jiang J."/>
            <person name="Wang Q."/>
            <person name="Zhang B."/>
            <person name="Ji P."/>
            <person name="Sakyi L.B."/>
            <person name="Cui X."/>
            <person name="Yuan T."/>
            <person name="Jiang B."/>
            <person name="Yang W."/>
            <person name="Lam T.T.-Y."/>
            <person name="Chang Q."/>
            <person name="Ding S."/>
            <person name="Wang X."/>
            <person name="Zhu J."/>
            <person name="Ruan X."/>
            <person name="Zhao L."/>
            <person name="Wei J."/>
            <person name="Que T."/>
            <person name="Du C."/>
            <person name="Cheng J."/>
            <person name="Dai P."/>
            <person name="Han X."/>
            <person name="Huang E."/>
            <person name="Gao Y."/>
            <person name="Liu J."/>
            <person name="Shao H."/>
            <person name="Ye R."/>
            <person name="Li L."/>
            <person name="Wei W."/>
            <person name="Wang X."/>
            <person name="Wang C."/>
            <person name="Yang T."/>
            <person name="Huo Q."/>
            <person name="Li W."/>
            <person name="Guo W."/>
            <person name="Chen H."/>
            <person name="Zhou L."/>
            <person name="Ni X."/>
            <person name="Tian J."/>
            <person name="Zhou Y."/>
            <person name="Sheng Y."/>
            <person name="Liu T."/>
            <person name="Pan Y."/>
            <person name="Xia L."/>
            <person name="Li J."/>
            <person name="Zhao F."/>
            <person name="Cao W."/>
        </authorList>
    </citation>
    <scope>NUCLEOTIDE SEQUENCE</scope>
    <source>
        <strain evidence="1">Hyas-2018</strain>
    </source>
</reference>
<organism evidence="1 2">
    <name type="scientific">Hyalomma asiaticum</name>
    <name type="common">Tick</name>
    <dbReference type="NCBI Taxonomy" id="266040"/>
    <lineage>
        <taxon>Eukaryota</taxon>
        <taxon>Metazoa</taxon>
        <taxon>Ecdysozoa</taxon>
        <taxon>Arthropoda</taxon>
        <taxon>Chelicerata</taxon>
        <taxon>Arachnida</taxon>
        <taxon>Acari</taxon>
        <taxon>Parasitiformes</taxon>
        <taxon>Ixodida</taxon>
        <taxon>Ixodoidea</taxon>
        <taxon>Ixodidae</taxon>
        <taxon>Hyalomminae</taxon>
        <taxon>Hyalomma</taxon>
    </lineage>
</organism>
<dbReference type="Proteomes" id="UP000821845">
    <property type="component" value="Chromosome 2"/>
</dbReference>
<accession>A0ACB7SU75</accession>